<reference evidence="2" key="2">
    <citation type="submission" date="2020-09" db="EMBL/GenBank/DDBJ databases">
        <authorList>
            <person name="Sun Q."/>
            <person name="Zhou Y."/>
        </authorList>
    </citation>
    <scope>NUCLEOTIDE SEQUENCE</scope>
    <source>
        <strain evidence="2">CGMCC 1.7086</strain>
    </source>
</reference>
<evidence type="ECO:0000313" key="2">
    <source>
        <dbReference type="EMBL" id="GGO66779.1"/>
    </source>
</evidence>
<dbReference type="Pfam" id="PF17948">
    <property type="entry name" value="DnaT"/>
    <property type="match status" value="1"/>
</dbReference>
<sequence>MNQSELIALNGALSNEARVLYCLGLRPDADKASGLTNPLNYRKLLALLNSKQPILSLGRHINQLLRELADAGLVDSQNECISSRSLNGQQLLLPLIAASQTQYQTLHMHWQSMSVEWRPNQRLFEDLSQLVGLLDNQYSDEDIGEFIAYWLSRPEVNLTQFQWTQRFVLQLKKSRLTPGSRHKIGQQFVTATAGVAADENAKKLVEKYSAKPKG</sequence>
<dbReference type="AlphaFoldDB" id="A0A917YX55"/>
<dbReference type="RefSeq" id="WP_188691556.1">
    <property type="nucleotide sequence ID" value="NZ_BMLS01000001.1"/>
</dbReference>
<evidence type="ECO:0000259" key="1">
    <source>
        <dbReference type="Pfam" id="PF17948"/>
    </source>
</evidence>
<protein>
    <recommendedName>
        <fullName evidence="1">DnaT DNA-binding domain-containing protein</fullName>
    </recommendedName>
</protein>
<gene>
    <name evidence="2" type="ORF">GCM10010982_11770</name>
</gene>
<name>A0A917YX55_9ALTE</name>
<dbReference type="InterPro" id="IPR040480">
    <property type="entry name" value="DnaT_DNA_bind"/>
</dbReference>
<dbReference type="EMBL" id="BMLS01000001">
    <property type="protein sequence ID" value="GGO66779.1"/>
    <property type="molecule type" value="Genomic_DNA"/>
</dbReference>
<accession>A0A917YX55</accession>
<organism evidence="2 3">
    <name type="scientific">Bowmanella pacifica</name>
    <dbReference type="NCBI Taxonomy" id="502051"/>
    <lineage>
        <taxon>Bacteria</taxon>
        <taxon>Pseudomonadati</taxon>
        <taxon>Pseudomonadota</taxon>
        <taxon>Gammaproteobacteria</taxon>
        <taxon>Alteromonadales</taxon>
        <taxon>Alteromonadaceae</taxon>
        <taxon>Bowmanella</taxon>
    </lineage>
</organism>
<comment type="caution">
    <text evidence="2">The sequence shown here is derived from an EMBL/GenBank/DDBJ whole genome shotgun (WGS) entry which is preliminary data.</text>
</comment>
<evidence type="ECO:0000313" key="3">
    <source>
        <dbReference type="Proteomes" id="UP000606935"/>
    </source>
</evidence>
<keyword evidence="3" id="KW-1185">Reference proteome</keyword>
<feature type="domain" description="DnaT DNA-binding" evidence="1">
    <location>
        <begin position="111"/>
        <end position="178"/>
    </location>
</feature>
<dbReference type="Proteomes" id="UP000606935">
    <property type="component" value="Unassembled WGS sequence"/>
</dbReference>
<dbReference type="Gene3D" id="1.10.8.1180">
    <property type="match status" value="1"/>
</dbReference>
<proteinExistence type="predicted"/>
<reference evidence="2" key="1">
    <citation type="journal article" date="2014" name="Int. J. Syst. Evol. Microbiol.">
        <title>Complete genome sequence of Corynebacterium casei LMG S-19264T (=DSM 44701T), isolated from a smear-ripened cheese.</title>
        <authorList>
            <consortium name="US DOE Joint Genome Institute (JGI-PGF)"/>
            <person name="Walter F."/>
            <person name="Albersmeier A."/>
            <person name="Kalinowski J."/>
            <person name="Ruckert C."/>
        </authorList>
    </citation>
    <scope>NUCLEOTIDE SEQUENCE</scope>
    <source>
        <strain evidence="2">CGMCC 1.7086</strain>
    </source>
</reference>